<accession>A0A5B9QQQ4</accession>
<dbReference type="GO" id="GO:0006352">
    <property type="term" value="P:DNA-templated transcription initiation"/>
    <property type="evidence" value="ECO:0007669"/>
    <property type="project" value="InterPro"/>
</dbReference>
<dbReference type="GO" id="GO:0016987">
    <property type="term" value="F:sigma factor activity"/>
    <property type="evidence" value="ECO:0007669"/>
    <property type="project" value="UniProtKB-KW"/>
</dbReference>
<dbReference type="Gene3D" id="1.10.10.10">
    <property type="entry name" value="Winged helix-like DNA-binding domain superfamily/Winged helix DNA-binding domain"/>
    <property type="match status" value="1"/>
</dbReference>
<keyword evidence="9" id="KW-1185">Reference proteome</keyword>
<dbReference type="InterPro" id="IPR014284">
    <property type="entry name" value="RNA_pol_sigma-70_dom"/>
</dbReference>
<dbReference type="Pfam" id="PF08281">
    <property type="entry name" value="Sigma70_r4_2"/>
    <property type="match status" value="1"/>
</dbReference>
<evidence type="ECO:0000256" key="4">
    <source>
        <dbReference type="ARBA" id="ARBA00023163"/>
    </source>
</evidence>
<dbReference type="SUPFAM" id="SSF88946">
    <property type="entry name" value="Sigma2 domain of RNA polymerase sigma factors"/>
    <property type="match status" value="1"/>
</dbReference>
<evidence type="ECO:0000313" key="8">
    <source>
        <dbReference type="EMBL" id="QEG41348.1"/>
    </source>
</evidence>
<dbReference type="KEGG" id="rul:UC8_33680"/>
<evidence type="ECO:0000256" key="2">
    <source>
        <dbReference type="ARBA" id="ARBA00023015"/>
    </source>
</evidence>
<feature type="domain" description="RNA polymerase sigma-70 region 2" evidence="6">
    <location>
        <begin position="26"/>
        <end position="89"/>
    </location>
</feature>
<proteinExistence type="inferred from homology"/>
<dbReference type="EMBL" id="CP042914">
    <property type="protein sequence ID" value="QEG41348.1"/>
    <property type="molecule type" value="Genomic_DNA"/>
</dbReference>
<dbReference type="SUPFAM" id="SSF88659">
    <property type="entry name" value="Sigma3 and sigma4 domains of RNA polymerase sigma factors"/>
    <property type="match status" value="1"/>
</dbReference>
<reference evidence="8 9" key="1">
    <citation type="submission" date="2019-08" db="EMBL/GenBank/DDBJ databases">
        <title>Deep-cultivation of Planctomycetes and their phenomic and genomic characterization uncovers novel biology.</title>
        <authorList>
            <person name="Wiegand S."/>
            <person name="Jogler M."/>
            <person name="Boedeker C."/>
            <person name="Pinto D."/>
            <person name="Vollmers J."/>
            <person name="Rivas-Marin E."/>
            <person name="Kohn T."/>
            <person name="Peeters S.H."/>
            <person name="Heuer A."/>
            <person name="Rast P."/>
            <person name="Oberbeckmann S."/>
            <person name="Bunk B."/>
            <person name="Jeske O."/>
            <person name="Meyerdierks A."/>
            <person name="Storesund J.E."/>
            <person name="Kallscheuer N."/>
            <person name="Luecker S."/>
            <person name="Lage O.M."/>
            <person name="Pohl T."/>
            <person name="Merkel B.J."/>
            <person name="Hornburger P."/>
            <person name="Mueller R.-W."/>
            <person name="Bruemmer F."/>
            <person name="Labrenz M."/>
            <person name="Spormann A.M."/>
            <person name="Op den Camp H."/>
            <person name="Overmann J."/>
            <person name="Amann R."/>
            <person name="Jetten M.S.M."/>
            <person name="Mascher T."/>
            <person name="Medema M.H."/>
            <person name="Devos D.P."/>
            <person name="Kaster A.-K."/>
            <person name="Ovreas L."/>
            <person name="Rohde M."/>
            <person name="Galperin M.Y."/>
            <person name="Jogler C."/>
        </authorList>
    </citation>
    <scope>NUCLEOTIDE SEQUENCE [LARGE SCALE GENOMIC DNA]</scope>
    <source>
        <strain evidence="8 9">UC8</strain>
    </source>
</reference>
<dbReference type="InterPro" id="IPR039425">
    <property type="entry name" value="RNA_pol_sigma-70-like"/>
</dbReference>
<organism evidence="8 9">
    <name type="scientific">Roseimaritima ulvae</name>
    <dbReference type="NCBI Taxonomy" id="980254"/>
    <lineage>
        <taxon>Bacteria</taxon>
        <taxon>Pseudomonadati</taxon>
        <taxon>Planctomycetota</taxon>
        <taxon>Planctomycetia</taxon>
        <taxon>Pirellulales</taxon>
        <taxon>Pirellulaceae</taxon>
        <taxon>Roseimaritima</taxon>
    </lineage>
</organism>
<dbReference type="Gene3D" id="1.10.1740.10">
    <property type="match status" value="1"/>
</dbReference>
<protein>
    <submittedName>
        <fullName evidence="8">ECF RNA polymerase sigma factor SigD</fullName>
    </submittedName>
</protein>
<dbReference type="GO" id="GO:0003677">
    <property type="term" value="F:DNA binding"/>
    <property type="evidence" value="ECO:0007669"/>
    <property type="project" value="InterPro"/>
</dbReference>
<keyword evidence="4" id="KW-0804">Transcription</keyword>
<evidence type="ECO:0000313" key="9">
    <source>
        <dbReference type="Proteomes" id="UP000325286"/>
    </source>
</evidence>
<dbReference type="InterPro" id="IPR036388">
    <property type="entry name" value="WH-like_DNA-bd_sf"/>
</dbReference>
<evidence type="ECO:0000259" key="6">
    <source>
        <dbReference type="Pfam" id="PF04542"/>
    </source>
</evidence>
<dbReference type="InterPro" id="IPR013249">
    <property type="entry name" value="RNA_pol_sigma70_r4_t2"/>
</dbReference>
<keyword evidence="3" id="KW-0731">Sigma factor</keyword>
<comment type="similarity">
    <text evidence="1">Belongs to the sigma-70 factor family. ECF subfamily.</text>
</comment>
<dbReference type="InterPro" id="IPR007627">
    <property type="entry name" value="RNA_pol_sigma70_r2"/>
</dbReference>
<feature type="region of interest" description="Disordered" evidence="5">
    <location>
        <begin position="96"/>
        <end position="122"/>
    </location>
</feature>
<dbReference type="CDD" id="cd06171">
    <property type="entry name" value="Sigma70_r4"/>
    <property type="match status" value="1"/>
</dbReference>
<dbReference type="AlphaFoldDB" id="A0A5B9QQQ4"/>
<dbReference type="Pfam" id="PF04542">
    <property type="entry name" value="Sigma70_r2"/>
    <property type="match status" value="1"/>
</dbReference>
<dbReference type="PANTHER" id="PTHR43133">
    <property type="entry name" value="RNA POLYMERASE ECF-TYPE SIGMA FACTO"/>
    <property type="match status" value="1"/>
</dbReference>
<dbReference type="NCBIfam" id="TIGR02937">
    <property type="entry name" value="sigma70-ECF"/>
    <property type="match status" value="1"/>
</dbReference>
<dbReference type="InterPro" id="IPR013324">
    <property type="entry name" value="RNA_pol_sigma_r3/r4-like"/>
</dbReference>
<keyword evidence="2" id="KW-0805">Transcription regulation</keyword>
<name>A0A5B9QQQ4_9BACT</name>
<dbReference type="Proteomes" id="UP000325286">
    <property type="component" value="Chromosome"/>
</dbReference>
<evidence type="ECO:0000259" key="7">
    <source>
        <dbReference type="Pfam" id="PF08281"/>
    </source>
</evidence>
<evidence type="ECO:0000256" key="5">
    <source>
        <dbReference type="SAM" id="MobiDB-lite"/>
    </source>
</evidence>
<dbReference type="InterPro" id="IPR013325">
    <property type="entry name" value="RNA_pol_sigma_r2"/>
</dbReference>
<feature type="domain" description="RNA polymerase sigma factor 70 region 4 type 2" evidence="7">
    <location>
        <begin position="122"/>
        <end position="174"/>
    </location>
</feature>
<gene>
    <name evidence="8" type="primary">sigD_2</name>
    <name evidence="8" type="ORF">UC8_33680</name>
</gene>
<dbReference type="PANTHER" id="PTHR43133:SF51">
    <property type="entry name" value="RNA POLYMERASE SIGMA FACTOR"/>
    <property type="match status" value="1"/>
</dbReference>
<sequence length="181" mass="20562">MEQLLLRENALQEEPFDDRRQRLQRLVDQYEPLLLPYAQRLCGGDFQRAQDAVQETFLRLCREDLADIDGRISAWLFAVCRTRVIDMHRIHQPDLVSPDQVSQSAAADSGPAETAERADEQQRLAAQVSRLPPRQQEVLRLRLHAGLSYREIADVTGITVSNVGVQLHQAIRTLRDALAVS</sequence>
<evidence type="ECO:0000256" key="1">
    <source>
        <dbReference type="ARBA" id="ARBA00010641"/>
    </source>
</evidence>
<evidence type="ECO:0000256" key="3">
    <source>
        <dbReference type="ARBA" id="ARBA00023082"/>
    </source>
</evidence>